<dbReference type="GO" id="GO:0016740">
    <property type="term" value="F:transferase activity"/>
    <property type="evidence" value="ECO:0007669"/>
    <property type="project" value="UniProtKB-KW"/>
</dbReference>
<dbReference type="SUPFAM" id="SSF110857">
    <property type="entry name" value="Gamma-glutamyl cyclotransferase-like"/>
    <property type="match status" value="1"/>
</dbReference>
<dbReference type="InterPro" id="IPR036568">
    <property type="entry name" value="GGCT-like_sf"/>
</dbReference>
<evidence type="ECO:0000313" key="3">
    <source>
        <dbReference type="Proteomes" id="UP000295741"/>
    </source>
</evidence>
<comment type="caution">
    <text evidence="2">The sequence shown here is derived from an EMBL/GenBank/DDBJ whole genome shotgun (WGS) entry which is preliminary data.</text>
</comment>
<dbReference type="InterPro" id="IPR013024">
    <property type="entry name" value="GGCT-like"/>
</dbReference>
<dbReference type="AlphaFoldDB" id="A0A4R6IWG8"/>
<keyword evidence="2" id="KW-0808">Transferase</keyword>
<name>A0A4R6IWG8_9BACT</name>
<accession>A0A4R6IWG8</accession>
<dbReference type="InterPro" id="IPR009288">
    <property type="entry name" value="AIG2-like_dom"/>
</dbReference>
<gene>
    <name evidence="2" type="ORF">BC659_1652</name>
</gene>
<evidence type="ECO:0000259" key="1">
    <source>
        <dbReference type="Pfam" id="PF06094"/>
    </source>
</evidence>
<feature type="domain" description="Gamma-glutamylcyclotransferase AIG2-like" evidence="1">
    <location>
        <begin position="8"/>
        <end position="131"/>
    </location>
</feature>
<keyword evidence="3" id="KW-1185">Reference proteome</keyword>
<dbReference type="Gene3D" id="3.10.490.10">
    <property type="entry name" value="Gamma-glutamyl cyclotransferase-like"/>
    <property type="match status" value="1"/>
</dbReference>
<evidence type="ECO:0000313" key="2">
    <source>
        <dbReference type="EMBL" id="TDO26346.1"/>
    </source>
</evidence>
<sequence>MAIQILPLFVYGSLRSGFQHPAYAYISRYFTLLGTATVRGELYDMGEYPAAIPSSADQWITGELYAIQKSEEFSWAMGQLDDYEGINGEPDEPQLYRRDTTTAYLNGQAIEAWIYWFNGNTEGKAKIDCGDLLLYIQQQKKS</sequence>
<proteinExistence type="predicted"/>
<reference evidence="2 3" key="1">
    <citation type="submission" date="2019-03" db="EMBL/GenBank/DDBJ databases">
        <title>Genomic Encyclopedia of Archaeal and Bacterial Type Strains, Phase II (KMG-II): from individual species to whole genera.</title>
        <authorList>
            <person name="Goeker M."/>
        </authorList>
    </citation>
    <scope>NUCLEOTIDE SEQUENCE [LARGE SCALE GENOMIC DNA]</scope>
    <source>
        <strain evidence="2 3">DSM 28323</strain>
    </source>
</reference>
<dbReference type="Pfam" id="PF06094">
    <property type="entry name" value="GGACT"/>
    <property type="match status" value="1"/>
</dbReference>
<protein>
    <submittedName>
        <fullName evidence="2">Gamma-glutamylcyclotransferase (GGCT)/AIG2-like uncharacterized protein YtfP</fullName>
    </submittedName>
</protein>
<dbReference type="RefSeq" id="WP_246027100.1">
    <property type="nucleotide sequence ID" value="NZ_SNWP01000011.1"/>
</dbReference>
<dbReference type="CDD" id="cd06661">
    <property type="entry name" value="GGCT_like"/>
    <property type="match status" value="1"/>
</dbReference>
<dbReference type="EMBL" id="SNWP01000011">
    <property type="protein sequence ID" value="TDO26346.1"/>
    <property type="molecule type" value="Genomic_DNA"/>
</dbReference>
<organism evidence="2 3">
    <name type="scientific">Sediminibacterium goheungense</name>
    <dbReference type="NCBI Taxonomy" id="1086393"/>
    <lineage>
        <taxon>Bacteria</taxon>
        <taxon>Pseudomonadati</taxon>
        <taxon>Bacteroidota</taxon>
        <taxon>Chitinophagia</taxon>
        <taxon>Chitinophagales</taxon>
        <taxon>Chitinophagaceae</taxon>
        <taxon>Sediminibacterium</taxon>
    </lineage>
</organism>
<dbReference type="Proteomes" id="UP000295741">
    <property type="component" value="Unassembled WGS sequence"/>
</dbReference>